<dbReference type="Proteomes" id="UP001500837">
    <property type="component" value="Unassembled WGS sequence"/>
</dbReference>
<evidence type="ECO:0000259" key="1">
    <source>
        <dbReference type="Pfam" id="PF08267"/>
    </source>
</evidence>
<dbReference type="EMBL" id="BAAABL010000067">
    <property type="protein sequence ID" value="GAA0307988.1"/>
    <property type="molecule type" value="Genomic_DNA"/>
</dbReference>
<organism evidence="2 3">
    <name type="scientific">Halarchaeum salinum</name>
    <dbReference type="NCBI Taxonomy" id="489912"/>
    <lineage>
        <taxon>Archaea</taxon>
        <taxon>Methanobacteriati</taxon>
        <taxon>Methanobacteriota</taxon>
        <taxon>Stenosarchaea group</taxon>
        <taxon>Halobacteria</taxon>
        <taxon>Halobacteriales</taxon>
        <taxon>Halobacteriaceae</taxon>
    </lineage>
</organism>
<sequence>MQHVATTAGLFPLPDAQRERLADLKGRGKGDLIDGDESADVTAAYDAARERLVAVQREAGLDRVVEGQARWDDMLAHPLCVHEHVRPGRVVRYYENNNFYRQPVVEGPLTEDGDLAADLDVAARLTDDLQAVVPGPYSLTDLARDEHYGSFAAFLDGVADFLAGEVAAFPDAVETVFVLEPSLITTPPDDDAHERVRDAIDAVNDAIDADVVVHTYWGALGEKLHAYLLDTGVAALGYDLVTAHDECAYLVQEYGTADSVALGVIDGQNTRVETPETVGDRLTWFRDSVPVSDFETVYATPNTGLFYLPTGPFEAKLDALAAGVETVEVAE</sequence>
<dbReference type="InterPro" id="IPR013215">
    <property type="entry name" value="Cbl-indep_Met_Synth_N"/>
</dbReference>
<dbReference type="SUPFAM" id="SSF51726">
    <property type="entry name" value="UROD/MetE-like"/>
    <property type="match status" value="1"/>
</dbReference>
<dbReference type="GO" id="GO:0003871">
    <property type="term" value="F:5-methyltetrahydropteroyltriglutamate-homocysteine S-methyltransferase activity"/>
    <property type="evidence" value="ECO:0007669"/>
    <property type="project" value="InterPro"/>
</dbReference>
<protein>
    <recommendedName>
        <fullName evidence="1">Cobalamin-independent methionine synthase MetE N-terminal domain-containing protein</fullName>
    </recommendedName>
</protein>
<reference evidence="2 3" key="1">
    <citation type="journal article" date="2019" name="Int. J. Syst. Evol. Microbiol.">
        <title>The Global Catalogue of Microorganisms (GCM) 10K type strain sequencing project: providing services to taxonomists for standard genome sequencing and annotation.</title>
        <authorList>
            <consortium name="The Broad Institute Genomics Platform"/>
            <consortium name="The Broad Institute Genome Sequencing Center for Infectious Disease"/>
            <person name="Wu L."/>
            <person name="Ma J."/>
        </authorList>
    </citation>
    <scope>NUCLEOTIDE SEQUENCE [LARGE SCALE GENOMIC DNA]</scope>
    <source>
        <strain evidence="2 3">JCM 16330</strain>
    </source>
</reference>
<proteinExistence type="predicted"/>
<dbReference type="Pfam" id="PF08267">
    <property type="entry name" value="Meth_synt_1"/>
    <property type="match status" value="1"/>
</dbReference>
<gene>
    <name evidence="2" type="ORF">GCM10009066_22040</name>
</gene>
<dbReference type="GO" id="GO:0008652">
    <property type="term" value="P:amino acid biosynthetic process"/>
    <property type="evidence" value="ECO:0007669"/>
    <property type="project" value="InterPro"/>
</dbReference>
<accession>A0AAV3S929</accession>
<dbReference type="Gene3D" id="3.20.20.210">
    <property type="match status" value="1"/>
</dbReference>
<name>A0AAV3S929_9EURY</name>
<dbReference type="GO" id="GO:0008270">
    <property type="term" value="F:zinc ion binding"/>
    <property type="evidence" value="ECO:0007669"/>
    <property type="project" value="InterPro"/>
</dbReference>
<comment type="caution">
    <text evidence="2">The sequence shown here is derived from an EMBL/GenBank/DDBJ whole genome shotgun (WGS) entry which is preliminary data.</text>
</comment>
<dbReference type="RefSeq" id="WP_211312078.1">
    <property type="nucleotide sequence ID" value="NZ_BAAABL010000067.1"/>
</dbReference>
<evidence type="ECO:0000313" key="3">
    <source>
        <dbReference type="Proteomes" id="UP001500837"/>
    </source>
</evidence>
<evidence type="ECO:0000313" key="2">
    <source>
        <dbReference type="EMBL" id="GAA0307988.1"/>
    </source>
</evidence>
<dbReference type="InterPro" id="IPR038071">
    <property type="entry name" value="UROD/MetE-like_sf"/>
</dbReference>
<keyword evidence="3" id="KW-1185">Reference proteome</keyword>
<feature type="domain" description="Cobalamin-independent methionine synthase MetE N-terminal" evidence="1">
    <location>
        <begin position="85"/>
        <end position="270"/>
    </location>
</feature>
<dbReference type="AlphaFoldDB" id="A0AAV3S929"/>